<dbReference type="Gene3D" id="3.40.50.10770">
    <property type="entry name" value="Hypothetical protein VC1899 like domain (Restriction endonuclease-like)"/>
    <property type="match status" value="1"/>
</dbReference>
<dbReference type="EMBL" id="JBHSJG010000059">
    <property type="protein sequence ID" value="MFC4990046.1"/>
    <property type="molecule type" value="Genomic_DNA"/>
</dbReference>
<dbReference type="Proteomes" id="UP001595925">
    <property type="component" value="Unassembled WGS sequence"/>
</dbReference>
<organism evidence="1 2">
    <name type="scientific">Saliphagus infecundisoli</name>
    <dbReference type="NCBI Taxonomy" id="1849069"/>
    <lineage>
        <taxon>Archaea</taxon>
        <taxon>Methanobacteriati</taxon>
        <taxon>Methanobacteriota</taxon>
        <taxon>Stenosarchaea group</taxon>
        <taxon>Halobacteria</taxon>
        <taxon>Halobacteriales</taxon>
        <taxon>Natrialbaceae</taxon>
        <taxon>Saliphagus</taxon>
    </lineage>
</organism>
<sequence>MERVWVTNGSTSVAPIVNPLNAACREGFEPTDVYVLDNPFIEEVTDRAISMIKTIVTAHGGKEPTVTVETIDEERDFEAIVEYLQTAIEAGQDVGAEIAVDVTPGRKFWSIISFQAGRKFDVDHLYYVHLDGDYFGESYPVIPRTAIELIDFTEVF</sequence>
<dbReference type="AlphaFoldDB" id="A0ABD5QK47"/>
<keyword evidence="2" id="KW-1185">Reference proteome</keyword>
<gene>
    <name evidence="1" type="ORF">ACFPFO_20235</name>
</gene>
<evidence type="ECO:0000313" key="2">
    <source>
        <dbReference type="Proteomes" id="UP001595925"/>
    </source>
</evidence>
<dbReference type="RefSeq" id="WP_224829934.1">
    <property type="nucleotide sequence ID" value="NZ_JAIVEF010000032.1"/>
</dbReference>
<accession>A0ABD5QK47</accession>
<protein>
    <submittedName>
        <fullName evidence="1">Uncharacterized protein</fullName>
    </submittedName>
</protein>
<evidence type="ECO:0000313" key="1">
    <source>
        <dbReference type="EMBL" id="MFC4990046.1"/>
    </source>
</evidence>
<proteinExistence type="predicted"/>
<comment type="caution">
    <text evidence="1">The sequence shown here is derived from an EMBL/GenBank/DDBJ whole genome shotgun (WGS) entry which is preliminary data.</text>
</comment>
<reference evidence="1 2" key="1">
    <citation type="journal article" date="2019" name="Int. J. Syst. Evol. Microbiol.">
        <title>The Global Catalogue of Microorganisms (GCM) 10K type strain sequencing project: providing services to taxonomists for standard genome sequencing and annotation.</title>
        <authorList>
            <consortium name="The Broad Institute Genomics Platform"/>
            <consortium name="The Broad Institute Genome Sequencing Center for Infectious Disease"/>
            <person name="Wu L."/>
            <person name="Ma J."/>
        </authorList>
    </citation>
    <scope>NUCLEOTIDE SEQUENCE [LARGE SCALE GENOMIC DNA]</scope>
    <source>
        <strain evidence="1 2">CGMCC 1.15824</strain>
    </source>
</reference>
<name>A0ABD5QK47_9EURY</name>